<evidence type="ECO:0000313" key="2">
    <source>
        <dbReference type="Proteomes" id="UP000316609"/>
    </source>
</evidence>
<dbReference type="AlphaFoldDB" id="A0A538TV08"/>
<evidence type="ECO:0000313" key="1">
    <source>
        <dbReference type="EMBL" id="TMQ67463.1"/>
    </source>
</evidence>
<dbReference type="Proteomes" id="UP000316609">
    <property type="component" value="Unassembled WGS sequence"/>
</dbReference>
<proteinExistence type="predicted"/>
<protein>
    <recommendedName>
        <fullName evidence="3">Porin family protein</fullName>
    </recommendedName>
</protein>
<gene>
    <name evidence="1" type="ORF">E6K78_05020</name>
</gene>
<evidence type="ECO:0008006" key="3">
    <source>
        <dbReference type="Google" id="ProtNLM"/>
    </source>
</evidence>
<reference evidence="1 2" key="1">
    <citation type="journal article" date="2019" name="Nat. Microbiol.">
        <title>Mediterranean grassland soil C-N compound turnover is dependent on rainfall and depth, and is mediated by genomically divergent microorganisms.</title>
        <authorList>
            <person name="Diamond S."/>
            <person name="Andeer P.F."/>
            <person name="Li Z."/>
            <person name="Crits-Christoph A."/>
            <person name="Burstein D."/>
            <person name="Anantharaman K."/>
            <person name="Lane K.R."/>
            <person name="Thomas B.C."/>
            <person name="Pan C."/>
            <person name="Northen T.R."/>
            <person name="Banfield J.F."/>
        </authorList>
    </citation>
    <scope>NUCLEOTIDE SEQUENCE [LARGE SCALE GENOMIC DNA]</scope>
    <source>
        <strain evidence="1">WS_8</strain>
    </source>
</reference>
<dbReference type="EMBL" id="VBOY01000039">
    <property type="protein sequence ID" value="TMQ67463.1"/>
    <property type="molecule type" value="Genomic_DNA"/>
</dbReference>
<dbReference type="Gene3D" id="2.40.160.20">
    <property type="match status" value="1"/>
</dbReference>
<sequence length="86" mass="9406">MLGHREAYVARQAAATHGPAPSRTPAKDSWFGLKAGVGTDWRLGQAFGLTLGGRYQWTEFGEDVGGQRIFNGLGADLGLTYRFQYQ</sequence>
<name>A0A538TV08_UNCEI</name>
<organism evidence="1 2">
    <name type="scientific">Eiseniibacteriota bacterium</name>
    <dbReference type="NCBI Taxonomy" id="2212470"/>
    <lineage>
        <taxon>Bacteria</taxon>
        <taxon>Candidatus Eiseniibacteriota</taxon>
    </lineage>
</organism>
<comment type="caution">
    <text evidence="1">The sequence shown here is derived from an EMBL/GenBank/DDBJ whole genome shotgun (WGS) entry which is preliminary data.</text>
</comment>
<accession>A0A538TV08</accession>